<keyword evidence="2" id="KW-1185">Reference proteome</keyword>
<feature type="non-terminal residue" evidence="1">
    <location>
        <position position="69"/>
    </location>
</feature>
<gene>
    <name evidence="1" type="ORF">BGW38_006492</name>
</gene>
<comment type="caution">
    <text evidence="1">The sequence shown here is derived from an EMBL/GenBank/DDBJ whole genome shotgun (WGS) entry which is preliminary data.</text>
</comment>
<organism evidence="1 2">
    <name type="scientific">Lunasporangiospora selenospora</name>
    <dbReference type="NCBI Taxonomy" id="979761"/>
    <lineage>
        <taxon>Eukaryota</taxon>
        <taxon>Fungi</taxon>
        <taxon>Fungi incertae sedis</taxon>
        <taxon>Mucoromycota</taxon>
        <taxon>Mortierellomycotina</taxon>
        <taxon>Mortierellomycetes</taxon>
        <taxon>Mortierellales</taxon>
        <taxon>Mortierellaceae</taxon>
        <taxon>Lunasporangiospora</taxon>
    </lineage>
</organism>
<evidence type="ECO:0000313" key="1">
    <source>
        <dbReference type="EMBL" id="KAF9577975.1"/>
    </source>
</evidence>
<protein>
    <submittedName>
        <fullName evidence="1">Uncharacterized protein</fullName>
    </submittedName>
</protein>
<sequence>MNPFYAKRTRKHGKNAFLEIELGISRPAVLRSKILANRVLSMSLEPTINIQREHVAAVNTLDIEEAEGR</sequence>
<dbReference type="OrthoDB" id="361494at2759"/>
<dbReference type="Proteomes" id="UP000780801">
    <property type="component" value="Unassembled WGS sequence"/>
</dbReference>
<dbReference type="EMBL" id="JAABOA010004157">
    <property type="protein sequence ID" value="KAF9577975.1"/>
    <property type="molecule type" value="Genomic_DNA"/>
</dbReference>
<name>A0A9P6KAT4_9FUNG</name>
<proteinExistence type="predicted"/>
<evidence type="ECO:0000313" key="2">
    <source>
        <dbReference type="Proteomes" id="UP000780801"/>
    </source>
</evidence>
<reference evidence="1" key="1">
    <citation type="journal article" date="2020" name="Fungal Divers.">
        <title>Resolving the Mortierellaceae phylogeny through synthesis of multi-gene phylogenetics and phylogenomics.</title>
        <authorList>
            <person name="Vandepol N."/>
            <person name="Liber J."/>
            <person name="Desiro A."/>
            <person name="Na H."/>
            <person name="Kennedy M."/>
            <person name="Barry K."/>
            <person name="Grigoriev I.V."/>
            <person name="Miller A.N."/>
            <person name="O'Donnell K."/>
            <person name="Stajich J.E."/>
            <person name="Bonito G."/>
        </authorList>
    </citation>
    <scope>NUCLEOTIDE SEQUENCE</scope>
    <source>
        <strain evidence="1">KOD1015</strain>
    </source>
</reference>
<accession>A0A9P6KAT4</accession>
<dbReference type="AlphaFoldDB" id="A0A9P6KAT4"/>